<dbReference type="Pfam" id="PF02798">
    <property type="entry name" value="GST_N"/>
    <property type="match status" value="1"/>
</dbReference>
<feature type="domain" description="GST C-terminal" evidence="2">
    <location>
        <begin position="90"/>
        <end position="212"/>
    </location>
</feature>
<reference evidence="3 4" key="1">
    <citation type="submission" date="2019-09" db="EMBL/GenBank/DDBJ databases">
        <title>Draft genome sequences of 48 bacterial type strains from the CCUG.</title>
        <authorList>
            <person name="Tunovic T."/>
            <person name="Pineiro-Iglesias B."/>
            <person name="Unosson C."/>
            <person name="Inganas E."/>
            <person name="Ohlen M."/>
            <person name="Cardew S."/>
            <person name="Jensie-Markopoulos S."/>
            <person name="Salva-Serra F."/>
            <person name="Jaen-Luchoro D."/>
            <person name="Karlsson R."/>
            <person name="Svensson-Stadler L."/>
            <person name="Chun J."/>
            <person name="Moore E."/>
        </authorList>
    </citation>
    <scope>NUCLEOTIDE SEQUENCE [LARGE SCALE GENOMIC DNA]</scope>
    <source>
        <strain evidence="3 4">CCUG 30977</strain>
    </source>
</reference>
<protein>
    <submittedName>
        <fullName evidence="3">Glutathione S-transferase</fullName>
    </submittedName>
</protein>
<dbReference type="PROSITE" id="PS50405">
    <property type="entry name" value="GST_CTER"/>
    <property type="match status" value="1"/>
</dbReference>
<dbReference type="SFLD" id="SFLDS00019">
    <property type="entry name" value="Glutathione_Transferase_(cytos"/>
    <property type="match status" value="1"/>
</dbReference>
<evidence type="ECO:0000259" key="2">
    <source>
        <dbReference type="PROSITE" id="PS50405"/>
    </source>
</evidence>
<name>A0A643FB72_IDEDE</name>
<dbReference type="Proteomes" id="UP000430120">
    <property type="component" value="Unassembled WGS sequence"/>
</dbReference>
<dbReference type="PANTHER" id="PTHR44051:SF8">
    <property type="entry name" value="GLUTATHIONE S-TRANSFERASE GSTA"/>
    <property type="match status" value="1"/>
</dbReference>
<proteinExistence type="predicted"/>
<dbReference type="Gene3D" id="1.20.1050.10">
    <property type="match status" value="1"/>
</dbReference>
<sequence>MDPRHWTLYLAPGTCAQATHIALCEAQAPVQLRRVDFASGQQRSPAFLAVNPLGRVPALVTERGPLVETPALLAFVAQSFPEARLAPLDDAFAWARLQAFHSYLASTVHVAHAHKFRGARWSDDPASWEPMKAKVGPNMQEAFTLIGRDWWQGPWVFGSQYTVADPYLYTIGEWLEGDGVDTAAFPWLLEHRERMRARPAVQQAAAQLQALVEVAA</sequence>
<feature type="domain" description="GST N-terminal" evidence="1">
    <location>
        <begin position="3"/>
        <end position="84"/>
    </location>
</feature>
<dbReference type="AlphaFoldDB" id="A0A643FB72"/>
<dbReference type="SFLD" id="SFLDG00358">
    <property type="entry name" value="Main_(cytGST)"/>
    <property type="match status" value="1"/>
</dbReference>
<dbReference type="RefSeq" id="WP_151125168.1">
    <property type="nucleotide sequence ID" value="NZ_CP088081.1"/>
</dbReference>
<dbReference type="OrthoDB" id="3828095at2"/>
<dbReference type="SUPFAM" id="SSF47616">
    <property type="entry name" value="GST C-terminal domain-like"/>
    <property type="match status" value="1"/>
</dbReference>
<keyword evidence="3" id="KW-0808">Transferase</keyword>
<dbReference type="InterPro" id="IPR040079">
    <property type="entry name" value="Glutathione_S-Trfase"/>
</dbReference>
<keyword evidence="4" id="KW-1185">Reference proteome</keyword>
<dbReference type="CDD" id="cd03188">
    <property type="entry name" value="GST_C_Beta"/>
    <property type="match status" value="1"/>
</dbReference>
<evidence type="ECO:0000313" key="3">
    <source>
        <dbReference type="EMBL" id="KAB0577488.1"/>
    </source>
</evidence>
<evidence type="ECO:0000313" key="4">
    <source>
        <dbReference type="Proteomes" id="UP000430120"/>
    </source>
</evidence>
<dbReference type="InterPro" id="IPR010987">
    <property type="entry name" value="Glutathione-S-Trfase_C-like"/>
</dbReference>
<comment type="caution">
    <text evidence="3">The sequence shown here is derived from an EMBL/GenBank/DDBJ whole genome shotgun (WGS) entry which is preliminary data.</text>
</comment>
<dbReference type="CDD" id="cd03057">
    <property type="entry name" value="GST_N_Beta"/>
    <property type="match status" value="1"/>
</dbReference>
<organism evidence="3 4">
    <name type="scientific">Ideonella dechloratans</name>
    <dbReference type="NCBI Taxonomy" id="36863"/>
    <lineage>
        <taxon>Bacteria</taxon>
        <taxon>Pseudomonadati</taxon>
        <taxon>Pseudomonadota</taxon>
        <taxon>Betaproteobacteria</taxon>
        <taxon>Burkholderiales</taxon>
        <taxon>Sphaerotilaceae</taxon>
        <taxon>Ideonella</taxon>
    </lineage>
</organism>
<dbReference type="GO" id="GO:0016740">
    <property type="term" value="F:transferase activity"/>
    <property type="evidence" value="ECO:0007669"/>
    <property type="project" value="UniProtKB-KW"/>
</dbReference>
<dbReference type="EMBL" id="VZPB01000046">
    <property type="protein sequence ID" value="KAB0577488.1"/>
    <property type="molecule type" value="Genomic_DNA"/>
</dbReference>
<dbReference type="PANTHER" id="PTHR44051">
    <property type="entry name" value="GLUTATHIONE S-TRANSFERASE-RELATED"/>
    <property type="match status" value="1"/>
</dbReference>
<gene>
    <name evidence="3" type="ORF">F7Q92_16325</name>
</gene>
<dbReference type="InterPro" id="IPR036282">
    <property type="entry name" value="Glutathione-S-Trfase_C_sf"/>
</dbReference>
<dbReference type="SFLD" id="SFLDG01150">
    <property type="entry name" value="Main.1:_Beta-like"/>
    <property type="match status" value="1"/>
</dbReference>
<dbReference type="PROSITE" id="PS50404">
    <property type="entry name" value="GST_NTER"/>
    <property type="match status" value="1"/>
</dbReference>
<dbReference type="SUPFAM" id="SSF52833">
    <property type="entry name" value="Thioredoxin-like"/>
    <property type="match status" value="1"/>
</dbReference>
<accession>A0A643FB72</accession>
<dbReference type="InterPro" id="IPR004045">
    <property type="entry name" value="Glutathione_S-Trfase_N"/>
</dbReference>
<evidence type="ECO:0000259" key="1">
    <source>
        <dbReference type="PROSITE" id="PS50404"/>
    </source>
</evidence>
<dbReference type="InterPro" id="IPR036249">
    <property type="entry name" value="Thioredoxin-like_sf"/>
</dbReference>
<dbReference type="Gene3D" id="3.40.30.10">
    <property type="entry name" value="Glutaredoxin"/>
    <property type="match status" value="1"/>
</dbReference>